<feature type="region of interest" description="Disordered" evidence="1">
    <location>
        <begin position="1"/>
        <end position="113"/>
    </location>
</feature>
<accession>A0A914VT40</accession>
<dbReference type="Proteomes" id="UP000887566">
    <property type="component" value="Unplaced"/>
</dbReference>
<evidence type="ECO:0000256" key="1">
    <source>
        <dbReference type="SAM" id="MobiDB-lite"/>
    </source>
</evidence>
<evidence type="ECO:0000313" key="3">
    <source>
        <dbReference type="WBParaSite" id="PSAMB.scaffold234size63179.g3436.t1"/>
    </source>
</evidence>
<evidence type="ECO:0000313" key="2">
    <source>
        <dbReference type="Proteomes" id="UP000887566"/>
    </source>
</evidence>
<sequence length="113" mass="12729">MAHYNVERSRIERSNKKQSRRNGWLRRCEMDAGASNKRHQKQMQRRSRPTDGGDQCTGAKSERRSPNNLPKRRTHRDTSEQAEQAIDVSDDGAGNRNCFVAPATALPPSPAAN</sequence>
<name>A0A914VT40_9BILA</name>
<dbReference type="WBParaSite" id="PSAMB.scaffold234size63179.g3436.t1">
    <property type="protein sequence ID" value="PSAMB.scaffold234size63179.g3436.t1"/>
    <property type="gene ID" value="PSAMB.scaffold234size63179.g3436"/>
</dbReference>
<proteinExistence type="predicted"/>
<organism evidence="2 3">
    <name type="scientific">Plectus sambesii</name>
    <dbReference type="NCBI Taxonomy" id="2011161"/>
    <lineage>
        <taxon>Eukaryota</taxon>
        <taxon>Metazoa</taxon>
        <taxon>Ecdysozoa</taxon>
        <taxon>Nematoda</taxon>
        <taxon>Chromadorea</taxon>
        <taxon>Plectida</taxon>
        <taxon>Plectina</taxon>
        <taxon>Plectoidea</taxon>
        <taxon>Plectidae</taxon>
        <taxon>Plectus</taxon>
    </lineage>
</organism>
<protein>
    <submittedName>
        <fullName evidence="3">Uncharacterized protein</fullName>
    </submittedName>
</protein>
<feature type="compositionally biased region" description="Basic residues" evidence="1">
    <location>
        <begin position="36"/>
        <end position="47"/>
    </location>
</feature>
<feature type="compositionally biased region" description="Basic and acidic residues" evidence="1">
    <location>
        <begin position="1"/>
        <end position="15"/>
    </location>
</feature>
<keyword evidence="2" id="KW-1185">Reference proteome</keyword>
<dbReference type="AlphaFoldDB" id="A0A914VT40"/>
<reference evidence="3" key="1">
    <citation type="submission" date="2022-11" db="UniProtKB">
        <authorList>
            <consortium name="WormBaseParasite"/>
        </authorList>
    </citation>
    <scope>IDENTIFICATION</scope>
</reference>